<name>A0A8J6GQJ3_MICOH</name>
<dbReference type="GO" id="GO:0005829">
    <property type="term" value="C:cytosol"/>
    <property type="evidence" value="ECO:0007669"/>
    <property type="project" value="TreeGrafter"/>
</dbReference>
<dbReference type="PANTHER" id="PTHR12735:SF27">
    <property type="entry name" value="BOLA-LIKE PROTEIN 2"/>
    <property type="match status" value="1"/>
</dbReference>
<dbReference type="PANTHER" id="PTHR12735">
    <property type="entry name" value="BOLA-LIKE PROTEIN-RELATED"/>
    <property type="match status" value="1"/>
</dbReference>
<evidence type="ECO:0000256" key="1">
    <source>
        <dbReference type="ARBA" id="ARBA00004123"/>
    </source>
</evidence>
<dbReference type="SUPFAM" id="SSF82657">
    <property type="entry name" value="BolA-like"/>
    <property type="match status" value="1"/>
</dbReference>
<dbReference type="GO" id="GO:0005634">
    <property type="term" value="C:nucleus"/>
    <property type="evidence" value="ECO:0007669"/>
    <property type="project" value="UniProtKB-SubCell"/>
</dbReference>
<comment type="subcellular location">
    <subcellularLocation>
        <location evidence="2">Cytoplasm</location>
    </subcellularLocation>
    <subcellularLocation>
        <location evidence="1">Nucleus</location>
    </subcellularLocation>
</comment>
<keyword evidence="5" id="KW-0007">Acetylation</keyword>
<comment type="function">
    <text evidence="7">Acts as a cytosolic iron-sulfur (Fe-S) cluster assembly factor that facilitates [2Fe-2S] cluster insertion into a subset of cytosolic proteins. Acts together with the monothiol glutaredoxin GLRX3.</text>
</comment>
<evidence type="ECO:0000256" key="3">
    <source>
        <dbReference type="ARBA" id="ARBA00005578"/>
    </source>
</evidence>
<evidence type="ECO:0000256" key="4">
    <source>
        <dbReference type="ARBA" id="ARBA00022490"/>
    </source>
</evidence>
<comment type="similarity">
    <text evidence="3 10">Belongs to the BolA/IbaG family.</text>
</comment>
<evidence type="ECO:0000256" key="5">
    <source>
        <dbReference type="ARBA" id="ARBA00022990"/>
    </source>
</evidence>
<dbReference type="Gene3D" id="3.10.20.90">
    <property type="entry name" value="Phosphatidylinositol 3-kinase Catalytic Subunit, Chain A, domain 1"/>
    <property type="match status" value="1"/>
</dbReference>
<comment type="subunit">
    <text evidence="8">Interacts with GLRX3; forms a heterotrimeric complex composed by two BOLA2 molecules and one GLRX3 molecule; linked by [2Fe-2S] clusters.</text>
</comment>
<evidence type="ECO:0000256" key="6">
    <source>
        <dbReference type="ARBA" id="ARBA00023242"/>
    </source>
</evidence>
<dbReference type="Proteomes" id="UP000710432">
    <property type="component" value="Unassembled WGS sequence"/>
</dbReference>
<gene>
    <name evidence="11" type="ORF">LTLLF_132730</name>
</gene>
<evidence type="ECO:0000313" key="11">
    <source>
        <dbReference type="EMBL" id="KAH0515008.1"/>
    </source>
</evidence>
<dbReference type="EMBL" id="JAATJU010021012">
    <property type="protein sequence ID" value="KAH0515008.1"/>
    <property type="molecule type" value="Genomic_DNA"/>
</dbReference>
<evidence type="ECO:0000256" key="9">
    <source>
        <dbReference type="ARBA" id="ARBA00068231"/>
    </source>
</evidence>
<evidence type="ECO:0000256" key="10">
    <source>
        <dbReference type="RuleBase" id="RU003860"/>
    </source>
</evidence>
<evidence type="ECO:0000313" key="12">
    <source>
        <dbReference type="Proteomes" id="UP000710432"/>
    </source>
</evidence>
<keyword evidence="4" id="KW-0963">Cytoplasm</keyword>
<evidence type="ECO:0000256" key="2">
    <source>
        <dbReference type="ARBA" id="ARBA00004496"/>
    </source>
</evidence>
<sequence length="112" mass="12860">MGGSGFSEGGRRGSGHACLFPRRAVAMELSAEYLREKLRRDLEAEHVEVEDTTLNRCATSFRVLVVSAKFEGKPLLQRHRLVNECLAEELPHIHAFEQKTLTPEQWTRERRK</sequence>
<dbReference type="InterPro" id="IPR036065">
    <property type="entry name" value="BolA-like_sf"/>
</dbReference>
<dbReference type="InterPro" id="IPR045115">
    <property type="entry name" value="BOL2"/>
</dbReference>
<dbReference type="InterPro" id="IPR002634">
    <property type="entry name" value="BolA"/>
</dbReference>
<dbReference type="GO" id="GO:0051537">
    <property type="term" value="F:2 iron, 2 sulfur cluster binding"/>
    <property type="evidence" value="ECO:0007669"/>
    <property type="project" value="InterPro"/>
</dbReference>
<dbReference type="AlphaFoldDB" id="A0A8J6GQJ3"/>
<comment type="caution">
    <text evidence="11">The sequence shown here is derived from an EMBL/GenBank/DDBJ whole genome shotgun (WGS) entry which is preliminary data.</text>
</comment>
<evidence type="ECO:0000256" key="8">
    <source>
        <dbReference type="ARBA" id="ARBA00065507"/>
    </source>
</evidence>
<keyword evidence="6" id="KW-0539">Nucleus</keyword>
<accession>A0A8J6GQJ3</accession>
<protein>
    <recommendedName>
        <fullName evidence="9">BolA-like protein 2</fullName>
    </recommendedName>
</protein>
<dbReference type="FunFam" id="3.10.20.90:FF:000308">
    <property type="entry name" value="bolA-like protein 2"/>
    <property type="match status" value="1"/>
</dbReference>
<proteinExistence type="inferred from homology"/>
<reference evidence="11" key="1">
    <citation type="submission" date="2020-03" db="EMBL/GenBank/DDBJ databases">
        <title>Studies in the Genomics of Life Span.</title>
        <authorList>
            <person name="Glass D."/>
        </authorList>
    </citation>
    <scope>NUCLEOTIDE SEQUENCE</scope>
    <source>
        <strain evidence="11">LTLLF</strain>
        <tissue evidence="11">Muscle</tissue>
    </source>
</reference>
<dbReference type="GO" id="GO:0006879">
    <property type="term" value="P:intracellular iron ion homeostasis"/>
    <property type="evidence" value="ECO:0007669"/>
    <property type="project" value="InterPro"/>
</dbReference>
<dbReference type="GO" id="GO:0051604">
    <property type="term" value="P:protein maturation"/>
    <property type="evidence" value="ECO:0007669"/>
    <property type="project" value="InterPro"/>
</dbReference>
<organism evidence="11 12">
    <name type="scientific">Microtus ochrogaster</name>
    <name type="common">Prairie vole</name>
    <dbReference type="NCBI Taxonomy" id="79684"/>
    <lineage>
        <taxon>Eukaryota</taxon>
        <taxon>Metazoa</taxon>
        <taxon>Chordata</taxon>
        <taxon>Craniata</taxon>
        <taxon>Vertebrata</taxon>
        <taxon>Euteleostomi</taxon>
        <taxon>Mammalia</taxon>
        <taxon>Eutheria</taxon>
        <taxon>Euarchontoglires</taxon>
        <taxon>Glires</taxon>
        <taxon>Rodentia</taxon>
        <taxon>Myomorpha</taxon>
        <taxon>Muroidea</taxon>
        <taxon>Cricetidae</taxon>
        <taxon>Arvicolinae</taxon>
        <taxon>Microtus</taxon>
    </lineage>
</organism>
<dbReference type="Pfam" id="PF01722">
    <property type="entry name" value="BolA"/>
    <property type="match status" value="1"/>
</dbReference>
<evidence type="ECO:0000256" key="7">
    <source>
        <dbReference type="ARBA" id="ARBA00059567"/>
    </source>
</evidence>